<organism evidence="1 2">
    <name type="scientific">Brachybacterium nesterenkovii</name>
    <dbReference type="NCBI Taxonomy" id="47847"/>
    <lineage>
        <taxon>Bacteria</taxon>
        <taxon>Bacillati</taxon>
        <taxon>Actinomycetota</taxon>
        <taxon>Actinomycetes</taxon>
        <taxon>Micrococcales</taxon>
        <taxon>Dermabacteraceae</taxon>
        <taxon>Brachybacterium</taxon>
    </lineage>
</organism>
<sequence>MTTEPPWTHLGAVDVGGRDRTELRAALAGVGIALNESAEILLGLDAIEAGAGVLDLASATPADLGLAGGGSLPAIFAAASEQGLALCPLATAPFLRLVHREDESVDPELRRHRPPDGALHVASPLPPGGTDIPTGFYLRTVSGQRWLRGYRCDADYRLPPDAVFVFALEGARTRL</sequence>
<reference evidence="1 2" key="1">
    <citation type="submission" date="2017-02" db="EMBL/GenBank/DDBJ databases">
        <authorList>
            <person name="Peterson S.W."/>
        </authorList>
    </citation>
    <scope>NUCLEOTIDE SEQUENCE [LARGE SCALE GENOMIC DNA]</scope>
    <source>
        <strain evidence="1 2">CIP104813</strain>
    </source>
</reference>
<evidence type="ECO:0000313" key="2">
    <source>
        <dbReference type="Proteomes" id="UP000195981"/>
    </source>
</evidence>
<keyword evidence="2" id="KW-1185">Reference proteome</keyword>
<dbReference type="AlphaFoldDB" id="A0A1X6X358"/>
<accession>A0A1X6X358</accession>
<dbReference type="OrthoDB" id="8246499at2"/>
<gene>
    <name evidence="1" type="ORF">FM110_09450</name>
</gene>
<dbReference type="EMBL" id="FWFG01000081">
    <property type="protein sequence ID" value="SLM93160.1"/>
    <property type="molecule type" value="Genomic_DNA"/>
</dbReference>
<dbReference type="RefSeq" id="WP_087104517.1">
    <property type="nucleotide sequence ID" value="NZ_FWFG01000081.1"/>
</dbReference>
<proteinExistence type="predicted"/>
<evidence type="ECO:0000313" key="1">
    <source>
        <dbReference type="EMBL" id="SLM93160.1"/>
    </source>
</evidence>
<dbReference type="Proteomes" id="UP000195981">
    <property type="component" value="Unassembled WGS sequence"/>
</dbReference>
<name>A0A1X6X358_9MICO</name>
<protein>
    <submittedName>
        <fullName evidence="1">Uncharacterized protein</fullName>
    </submittedName>
</protein>